<dbReference type="CDD" id="cd00081">
    <property type="entry name" value="Hint"/>
    <property type="match status" value="1"/>
</dbReference>
<dbReference type="STRING" id="8005.ENSEEEP00000019195"/>
<keyword evidence="17" id="KW-0449">Lipoprotein</keyword>
<dbReference type="SUPFAM" id="SSF51294">
    <property type="entry name" value="Hedgehog/intein (Hint) domain"/>
    <property type="match status" value="1"/>
</dbReference>
<dbReference type="RefSeq" id="XP_026877127.1">
    <property type="nucleotide sequence ID" value="XM_027021326.2"/>
</dbReference>
<name>A0A4W4F4V5_ELEEL</name>
<feature type="binding site" evidence="19">
    <location>
        <position position="186"/>
    </location>
    <ligand>
        <name>Zn(2+)</name>
        <dbReference type="ChEBI" id="CHEBI:29105"/>
    </ligand>
</feature>
<evidence type="ECO:0000256" key="20">
    <source>
        <dbReference type="RuleBase" id="RU280812"/>
    </source>
</evidence>
<dbReference type="GO" id="GO:0007417">
    <property type="term" value="P:central nervous system development"/>
    <property type="evidence" value="ECO:0007669"/>
    <property type="project" value="UniProtKB-ARBA"/>
</dbReference>
<comment type="subcellular location">
    <molecule>Sonic hedgehog protein</molecule>
    <subcellularLocation>
        <location evidence="20">Endoplasmic reticulum membrane</location>
    </subcellularLocation>
    <subcellularLocation>
        <location evidence="20">Golgi apparatus membrane</location>
    </subcellularLocation>
</comment>
<dbReference type="GO" id="GO:0005615">
    <property type="term" value="C:extracellular space"/>
    <property type="evidence" value="ECO:0007669"/>
    <property type="project" value="TreeGrafter"/>
</dbReference>
<feature type="domain" description="Hint" evidence="22">
    <location>
        <begin position="308"/>
        <end position="352"/>
    </location>
</feature>
<keyword evidence="8 20" id="KW-0732">Signal</keyword>
<sequence length="466" mass="52189">MTLAPWLRLARLGLLAACTYTWLWVHGCGPGPGYGSRPRQRKLTPLAYKQYVPGISENNLGASGRAEGKITRNSERFNELVCNYNPDIDFKDEEHTEADRFMSKRCKDCLNKLSIAVMNQWPGVRLRVTEAWDEDDNHPPGSLHYEGRAVDITTSDRDIKKYGLLAQLAVEAGFDWVYYESKHHVHCSVKADHSVAVEKGGCFPASGMVMVSGGLLKPMSRLRPGDAVLASSELGDVVFSRVLLFLHLDPESRSTFLILSTEDGRCLALTSNHLIFVASTNKPHYHEYYADFASRVRRGDYVLISGRDGSMRPSKITSISQEERSGVYAPLTEHGNLFVDGVLVSSYASIEDHRLAHWAFGPLRFLFGLVQLFMGENSETANQENGTRVHGACPSSPVLSRGYINLMHNITGVVYSTINKINTSLNKPTFMQNFDCADGTEVGVYWYARILHTFGRMFLNPQKFYE</sequence>
<evidence type="ECO:0000256" key="18">
    <source>
        <dbReference type="ARBA" id="ARBA00034131"/>
    </source>
</evidence>
<dbReference type="GO" id="GO:0007267">
    <property type="term" value="P:cell-cell signaling"/>
    <property type="evidence" value="ECO:0007669"/>
    <property type="project" value="InterPro"/>
</dbReference>
<keyword evidence="4 20" id="KW-1003">Cell membrane</keyword>
<evidence type="ECO:0000256" key="7">
    <source>
        <dbReference type="ARBA" id="ARBA00022723"/>
    </source>
</evidence>
<dbReference type="InterPro" id="IPR003586">
    <property type="entry name" value="Hint_dom_C"/>
</dbReference>
<evidence type="ECO:0000256" key="11">
    <source>
        <dbReference type="ARBA" id="ARBA00022824"/>
    </source>
</evidence>
<evidence type="ECO:0000256" key="19">
    <source>
        <dbReference type="PIRSR" id="PIRSR009400-2"/>
    </source>
</evidence>
<feature type="binding site" evidence="19">
    <location>
        <position position="94"/>
    </location>
    <ligand>
        <name>Ca(2+)</name>
        <dbReference type="ChEBI" id="CHEBI:29108"/>
        <label>2</label>
    </ligand>
</feature>
<dbReference type="GO" id="GO:0005113">
    <property type="term" value="F:patched binding"/>
    <property type="evidence" value="ECO:0007669"/>
    <property type="project" value="TreeGrafter"/>
</dbReference>
<evidence type="ECO:0000259" key="23">
    <source>
        <dbReference type="SMART" id="SM00306"/>
    </source>
</evidence>
<evidence type="ECO:0000256" key="3">
    <source>
        <dbReference type="ARBA" id="ARBA00022473"/>
    </source>
</evidence>
<evidence type="ECO:0000256" key="17">
    <source>
        <dbReference type="ARBA" id="ARBA00023288"/>
    </source>
</evidence>
<reference evidence="24" key="5">
    <citation type="submission" date="2025-09" db="UniProtKB">
        <authorList>
            <consortium name="Ensembl"/>
        </authorList>
    </citation>
    <scope>IDENTIFICATION</scope>
</reference>
<dbReference type="PANTHER" id="PTHR11889">
    <property type="entry name" value="HEDGEHOG"/>
    <property type="match status" value="1"/>
</dbReference>
<feature type="domain" description="Hint" evidence="23">
    <location>
        <begin position="200"/>
        <end position="306"/>
    </location>
</feature>
<evidence type="ECO:0000256" key="16">
    <source>
        <dbReference type="ARBA" id="ARBA00023139"/>
    </source>
</evidence>
<dbReference type="Gene3D" id="3.30.1380.10">
    <property type="match status" value="1"/>
</dbReference>
<reference evidence="24" key="4">
    <citation type="submission" date="2025-08" db="UniProtKB">
        <authorList>
            <consortium name="Ensembl"/>
        </authorList>
    </citation>
    <scope>IDENTIFICATION</scope>
</reference>
<keyword evidence="14 20" id="KW-0333">Golgi apparatus</keyword>
<keyword evidence="9 20" id="KW-0378">Hydrolase</keyword>
<evidence type="ECO:0000256" key="9">
    <source>
        <dbReference type="ARBA" id="ARBA00022801"/>
    </source>
</evidence>
<proteinExistence type="inferred from homology"/>
<dbReference type="FunFam" id="3.30.1380.10:FF:000001">
    <property type="entry name" value="Indian hedgehog"/>
    <property type="match status" value="1"/>
</dbReference>
<comment type="similarity">
    <text evidence="2 20">Belongs to the hedgehog family.</text>
</comment>
<dbReference type="SMART" id="SM00306">
    <property type="entry name" value="HintN"/>
    <property type="match status" value="1"/>
</dbReference>
<dbReference type="InterPro" id="IPR003587">
    <property type="entry name" value="Hint_dom_N"/>
</dbReference>
<gene>
    <name evidence="24" type="primary">DHH</name>
</gene>
<evidence type="ECO:0000256" key="14">
    <source>
        <dbReference type="ARBA" id="ARBA00023034"/>
    </source>
</evidence>
<reference evidence="25" key="1">
    <citation type="journal article" date="2014" name="Science">
        <title>Nonhuman genetics. Genomic basis for the convergent evolution of electric organs.</title>
        <authorList>
            <person name="Gallant J.R."/>
            <person name="Traeger L.L."/>
            <person name="Volkening J.D."/>
            <person name="Moffett H."/>
            <person name="Chen P.H."/>
            <person name="Novina C.D."/>
            <person name="Phillips G.N.Jr."/>
            <person name="Anand R."/>
            <person name="Wells G.B."/>
            <person name="Pinch M."/>
            <person name="Guth R."/>
            <person name="Unguez G.A."/>
            <person name="Albert J.S."/>
            <person name="Zakon H.H."/>
            <person name="Samanta M.P."/>
            <person name="Sussman M.R."/>
        </authorList>
    </citation>
    <scope>NUCLEOTIDE SEQUENCE [LARGE SCALE GENOMIC DNA]</scope>
</reference>
<dbReference type="PRINTS" id="PR00632">
    <property type="entry name" value="SONICHHOG"/>
</dbReference>
<organism evidence="24 25">
    <name type="scientific">Electrophorus electricus</name>
    <name type="common">Electric eel</name>
    <name type="synonym">Gymnotus electricus</name>
    <dbReference type="NCBI Taxonomy" id="8005"/>
    <lineage>
        <taxon>Eukaryota</taxon>
        <taxon>Metazoa</taxon>
        <taxon>Chordata</taxon>
        <taxon>Craniata</taxon>
        <taxon>Vertebrata</taxon>
        <taxon>Euteleostomi</taxon>
        <taxon>Actinopterygii</taxon>
        <taxon>Neopterygii</taxon>
        <taxon>Teleostei</taxon>
        <taxon>Ostariophysi</taxon>
        <taxon>Gymnotiformes</taxon>
        <taxon>Gymnotoidei</taxon>
        <taxon>Gymnotidae</taxon>
        <taxon>Electrophorus</taxon>
    </lineage>
</organism>
<keyword evidence="25" id="KW-1185">Reference proteome</keyword>
<dbReference type="Ensembl" id="ENSEEET00000019406.2">
    <property type="protein sequence ID" value="ENSEEEP00000019195.1"/>
    <property type="gene ID" value="ENSEEEG00000009331.2"/>
</dbReference>
<dbReference type="SUPFAM" id="SSF55166">
    <property type="entry name" value="Hedgehog/DD-peptidase"/>
    <property type="match status" value="1"/>
</dbReference>
<dbReference type="GO" id="GO:0016740">
    <property type="term" value="F:transferase activity"/>
    <property type="evidence" value="ECO:0007669"/>
    <property type="project" value="UniProtKB-KW"/>
</dbReference>
<reference evidence="25" key="2">
    <citation type="journal article" date="2017" name="Sci. Adv.">
        <title>A tail of two voltages: Proteomic comparison of the three electric organs of the electric eel.</title>
        <authorList>
            <person name="Traeger L.L."/>
            <person name="Sabat G."/>
            <person name="Barrett-Wilt G.A."/>
            <person name="Wells G.B."/>
            <person name="Sussman M.R."/>
        </authorList>
    </citation>
    <scope>NUCLEOTIDE SEQUENCE [LARGE SCALE GENOMIC DNA]</scope>
</reference>
<feature type="binding site" evidence="19">
    <location>
        <position position="151"/>
    </location>
    <ligand>
        <name>Zn(2+)</name>
        <dbReference type="ChEBI" id="CHEBI:29105"/>
    </ligand>
</feature>
<comment type="subunit">
    <text evidence="18">Multimer.</text>
</comment>
<dbReference type="PANTHER" id="PTHR11889:SF84">
    <property type="entry name" value="HEDGEHOG PROTEIN"/>
    <property type="match status" value="1"/>
</dbReference>
<dbReference type="GO" id="GO:0010468">
    <property type="term" value="P:regulation of gene expression"/>
    <property type="evidence" value="ECO:0007669"/>
    <property type="project" value="TreeGrafter"/>
</dbReference>
<evidence type="ECO:0000256" key="5">
    <source>
        <dbReference type="ARBA" id="ARBA00022670"/>
    </source>
</evidence>
<dbReference type="InterPro" id="IPR001767">
    <property type="entry name" value="Hedgehog_Hint"/>
</dbReference>
<reference evidence="24" key="3">
    <citation type="submission" date="2020-05" db="EMBL/GenBank/DDBJ databases">
        <title>Electrophorus electricus (electric eel) genome, fEleEle1, primary haplotype.</title>
        <authorList>
            <person name="Myers G."/>
            <person name="Meyer A."/>
            <person name="Fedrigo O."/>
            <person name="Formenti G."/>
            <person name="Rhie A."/>
            <person name="Tracey A."/>
            <person name="Sims Y."/>
            <person name="Jarvis E.D."/>
        </authorList>
    </citation>
    <scope>NUCLEOTIDE SEQUENCE [LARGE SCALE GENOMIC DNA]</scope>
</reference>
<dbReference type="InterPro" id="IPR000320">
    <property type="entry name" value="Hedgehog_signalling_dom"/>
</dbReference>
<dbReference type="GO" id="GO:0055002">
    <property type="term" value="P:striated muscle cell development"/>
    <property type="evidence" value="ECO:0007669"/>
    <property type="project" value="UniProtKB-ARBA"/>
</dbReference>
<dbReference type="PIRSF" id="PIRSF009400">
    <property type="entry name" value="Peptidase_C46"/>
    <property type="match status" value="1"/>
</dbReference>
<evidence type="ECO:0000256" key="10">
    <source>
        <dbReference type="ARBA" id="ARBA00022813"/>
    </source>
</evidence>
<dbReference type="GO" id="GO:0005789">
    <property type="term" value="C:endoplasmic reticulum membrane"/>
    <property type="evidence" value="ECO:0007669"/>
    <property type="project" value="UniProtKB-SubCell"/>
</dbReference>
<dbReference type="GeneTree" id="ENSGT00940000159207"/>
<keyword evidence="12 19" id="KW-0862">Zinc</keyword>
<feature type="signal peptide" evidence="21">
    <location>
        <begin position="1"/>
        <end position="21"/>
    </location>
</feature>
<keyword evidence="5 20" id="KW-0645">Protease</keyword>
<dbReference type="Pfam" id="PF01079">
    <property type="entry name" value="Hint"/>
    <property type="match status" value="1"/>
</dbReference>
<keyword evidence="6" id="KW-0808">Transferase</keyword>
<keyword evidence="11 20" id="KW-0256">Endoplasmic reticulum</keyword>
<evidence type="ECO:0000256" key="13">
    <source>
        <dbReference type="ARBA" id="ARBA00022837"/>
    </source>
</evidence>
<dbReference type="OrthoDB" id="5212at2759"/>
<evidence type="ECO:0000256" key="1">
    <source>
        <dbReference type="ARBA" id="ARBA00004586"/>
    </source>
</evidence>
<dbReference type="Pfam" id="PF01085">
    <property type="entry name" value="HH_signal"/>
    <property type="match status" value="1"/>
</dbReference>
<dbReference type="GO" id="GO:0000139">
    <property type="term" value="C:Golgi membrane"/>
    <property type="evidence" value="ECO:0007669"/>
    <property type="project" value="UniProtKB-SubCell"/>
</dbReference>
<feature type="binding site" evidence="19">
    <location>
        <position position="93"/>
    </location>
    <ligand>
        <name>Ca(2+)</name>
        <dbReference type="ChEBI" id="CHEBI:29108"/>
        <label>1</label>
    </ligand>
</feature>
<feature type="binding site" evidence="19">
    <location>
        <position position="94"/>
    </location>
    <ligand>
        <name>Ca(2+)</name>
        <dbReference type="ChEBI" id="CHEBI:29108"/>
        <label>1</label>
    </ligand>
</feature>
<dbReference type="InterPro" id="IPR001657">
    <property type="entry name" value="Hedgehog"/>
</dbReference>
<dbReference type="GO" id="GO:0008233">
    <property type="term" value="F:peptidase activity"/>
    <property type="evidence" value="ECO:0007669"/>
    <property type="project" value="UniProtKB-UniRule"/>
</dbReference>
<keyword evidence="13 19" id="KW-0106">Calcium</keyword>
<dbReference type="InterPro" id="IPR036844">
    <property type="entry name" value="Hint_dom_sf"/>
</dbReference>
<comment type="function">
    <molecule>Protein hedgehog</molecule>
    <text evidence="20">The C-terminal part of the hedgehog protein precursor displays an autoproteolysis activity that results in the cleavage of the full-length protein into two parts (N-product and C-product). In addition, the C-terminal part displays a cholesterol transferase activity that results by the covalent attachment of a cholesterol moiety to the C-terminal of the newly generated N-product.</text>
</comment>
<dbReference type="InterPro" id="IPR050387">
    <property type="entry name" value="Hedgehog_Signaling"/>
</dbReference>
<feature type="binding site" evidence="19">
    <location>
        <position position="144"/>
    </location>
    <ligand>
        <name>Zn(2+)</name>
        <dbReference type="ChEBI" id="CHEBI:29105"/>
    </ligand>
</feature>
<comment type="subcellular location">
    <subcellularLocation>
        <location evidence="1">Endoplasmic reticulum membrane</location>
    </subcellularLocation>
</comment>
<feature type="binding site" evidence="19">
    <location>
        <position position="99"/>
    </location>
    <ligand>
        <name>Ca(2+)</name>
        <dbReference type="ChEBI" id="CHEBI:29108"/>
        <label>1</label>
    </ligand>
</feature>
<evidence type="ECO:0000256" key="12">
    <source>
        <dbReference type="ARBA" id="ARBA00022833"/>
    </source>
</evidence>
<evidence type="ECO:0000313" key="25">
    <source>
        <dbReference type="Proteomes" id="UP000314983"/>
    </source>
</evidence>
<dbReference type="GO" id="GO:0005509">
    <property type="term" value="F:calcium ion binding"/>
    <property type="evidence" value="ECO:0007669"/>
    <property type="project" value="TreeGrafter"/>
</dbReference>
<comment type="subcellular location">
    <molecule>Protein hedgehog N-product</molecule>
    <subcellularLocation>
        <location evidence="20">Cell membrane</location>
        <topology evidence="20">Lipid-anchor</topology>
    </subcellularLocation>
</comment>
<dbReference type="GO" id="GO:0001708">
    <property type="term" value="P:cell fate specification"/>
    <property type="evidence" value="ECO:0007669"/>
    <property type="project" value="TreeGrafter"/>
</dbReference>
<evidence type="ECO:0000256" key="4">
    <source>
        <dbReference type="ARBA" id="ARBA00022475"/>
    </source>
</evidence>
<dbReference type="GO" id="GO:0042063">
    <property type="term" value="P:gliogenesis"/>
    <property type="evidence" value="ECO:0007669"/>
    <property type="project" value="UniProtKB-ARBA"/>
</dbReference>
<dbReference type="FunFam" id="2.170.16.10:FF:000001">
    <property type="entry name" value="Indian hedgehog"/>
    <property type="match status" value="1"/>
</dbReference>
<keyword evidence="10 20" id="KW-0068">Autocatalytic cleavage</keyword>
<keyword evidence="16" id="KW-0564">Palmitate</keyword>
<dbReference type="GO" id="GO:0005886">
    <property type="term" value="C:plasma membrane"/>
    <property type="evidence" value="ECO:0007669"/>
    <property type="project" value="UniProtKB-SubCell"/>
</dbReference>
<feature type="binding site" evidence="19">
    <location>
        <position position="129"/>
    </location>
    <ligand>
        <name>Ca(2+)</name>
        <dbReference type="ChEBI" id="CHEBI:29108"/>
        <label>1</label>
    </ligand>
</feature>
<feature type="binding site" evidence="19">
    <location>
        <position position="133"/>
    </location>
    <ligand>
        <name>Ca(2+)</name>
        <dbReference type="ChEBI" id="CHEBI:29108"/>
        <label>2</label>
    </ligand>
</feature>
<protein>
    <recommendedName>
        <fullName evidence="20">Hedgehog protein</fullName>
    </recommendedName>
</protein>
<dbReference type="AlphaFoldDB" id="A0A4W4F4V5"/>
<accession>A0A4W4F4V5</accession>
<keyword evidence="15 20" id="KW-0472">Membrane</keyword>
<evidence type="ECO:0000313" key="24">
    <source>
        <dbReference type="Ensembl" id="ENSEEEP00000019195.1"/>
    </source>
</evidence>
<evidence type="ECO:0000256" key="21">
    <source>
        <dbReference type="SAM" id="SignalP"/>
    </source>
</evidence>
<dbReference type="GO" id="GO:0007224">
    <property type="term" value="P:smoothened signaling pathway"/>
    <property type="evidence" value="ECO:0007669"/>
    <property type="project" value="TreeGrafter"/>
</dbReference>
<evidence type="ECO:0000256" key="8">
    <source>
        <dbReference type="ARBA" id="ARBA00022729"/>
    </source>
</evidence>
<dbReference type="GeneID" id="113584432"/>
<feature type="binding site" evidence="19">
    <location>
        <position position="130"/>
    </location>
    <ligand>
        <name>Ca(2+)</name>
        <dbReference type="ChEBI" id="CHEBI:29108"/>
        <label>2</label>
    </ligand>
</feature>
<evidence type="ECO:0000256" key="15">
    <source>
        <dbReference type="ARBA" id="ARBA00023136"/>
    </source>
</evidence>
<feature type="chain" id="PRO_5021474567" description="Hedgehog protein" evidence="21">
    <location>
        <begin position="22"/>
        <end position="466"/>
    </location>
</feature>
<keyword evidence="3 20" id="KW-0217">Developmental protein</keyword>
<feature type="binding site" evidence="19">
    <location>
        <position position="130"/>
    </location>
    <ligand>
        <name>Ca(2+)</name>
        <dbReference type="ChEBI" id="CHEBI:29108"/>
        <label>1</label>
    </ligand>
</feature>
<dbReference type="Gene3D" id="2.170.16.10">
    <property type="entry name" value="Hedgehog/Intein (Hint) domain"/>
    <property type="match status" value="1"/>
</dbReference>
<evidence type="ECO:0000259" key="22">
    <source>
        <dbReference type="SMART" id="SM00305"/>
    </source>
</evidence>
<evidence type="ECO:0000256" key="2">
    <source>
        <dbReference type="ARBA" id="ARBA00010649"/>
    </source>
</evidence>
<comment type="function">
    <molecule>Protein hedgehog N-product</molecule>
    <text evidence="20">The dually lipidated hedgehog protein N-product is a morphogen which is essential for a variety of patterning events during development.</text>
</comment>
<dbReference type="InterPro" id="IPR009045">
    <property type="entry name" value="Zn_M74/Hedgehog-like"/>
</dbReference>
<dbReference type="Proteomes" id="UP000314983">
    <property type="component" value="Chromosome 24"/>
</dbReference>
<dbReference type="SMART" id="SM00305">
    <property type="entry name" value="HintC"/>
    <property type="match status" value="1"/>
</dbReference>
<keyword evidence="7 19" id="KW-0479">Metal-binding</keyword>
<feature type="binding site" evidence="19">
    <location>
        <position position="135"/>
    </location>
    <ligand>
        <name>Ca(2+)</name>
        <dbReference type="ChEBI" id="CHEBI:29108"/>
        <label>2</label>
    </ligand>
</feature>
<dbReference type="GO" id="GO:0016540">
    <property type="term" value="P:protein autoprocessing"/>
    <property type="evidence" value="ECO:0007669"/>
    <property type="project" value="InterPro"/>
</dbReference>
<evidence type="ECO:0000256" key="6">
    <source>
        <dbReference type="ARBA" id="ARBA00022679"/>
    </source>
</evidence>